<evidence type="ECO:0000259" key="1">
    <source>
        <dbReference type="PROSITE" id="PS50943"/>
    </source>
</evidence>
<feature type="domain" description="HTH cro/C1-type" evidence="1">
    <location>
        <begin position="11"/>
        <end position="47"/>
    </location>
</feature>
<dbReference type="GO" id="GO:0003677">
    <property type="term" value="F:DNA binding"/>
    <property type="evidence" value="ECO:0007669"/>
    <property type="project" value="InterPro"/>
</dbReference>
<dbReference type="InterPro" id="IPR001387">
    <property type="entry name" value="Cro/C1-type_HTH"/>
</dbReference>
<protein>
    <recommendedName>
        <fullName evidence="1">HTH cro/C1-type domain-containing protein</fullName>
    </recommendedName>
</protein>
<evidence type="ECO:0000313" key="3">
    <source>
        <dbReference type="Proteomes" id="UP000178187"/>
    </source>
</evidence>
<evidence type="ECO:0000313" key="2">
    <source>
        <dbReference type="EMBL" id="OGW95141.1"/>
    </source>
</evidence>
<dbReference type="CDD" id="cd00093">
    <property type="entry name" value="HTH_XRE"/>
    <property type="match status" value="1"/>
</dbReference>
<comment type="caution">
    <text evidence="2">The sequence shown here is derived from an EMBL/GenBank/DDBJ whole genome shotgun (WGS) entry which is preliminary data.</text>
</comment>
<dbReference type="Proteomes" id="UP000178187">
    <property type="component" value="Unassembled WGS sequence"/>
</dbReference>
<dbReference type="Pfam" id="PF01381">
    <property type="entry name" value="HTH_3"/>
    <property type="match status" value="1"/>
</dbReference>
<dbReference type="SUPFAM" id="SSF47413">
    <property type="entry name" value="lambda repressor-like DNA-binding domains"/>
    <property type="match status" value="1"/>
</dbReference>
<dbReference type="PROSITE" id="PS50943">
    <property type="entry name" value="HTH_CROC1"/>
    <property type="match status" value="1"/>
</dbReference>
<sequence length="67" mass="8015">MQLMIKLVKELEDYRLERRITQEKLAEMLGVAFSTVNRWINGQTKPNKTQRYHITKLVENNLSKVLR</sequence>
<dbReference type="SMART" id="SM00530">
    <property type="entry name" value="HTH_XRE"/>
    <property type="match status" value="1"/>
</dbReference>
<gene>
    <name evidence="2" type="ORF">A3G33_04205</name>
</gene>
<organism evidence="2 3">
    <name type="scientific">Candidatus Danuiimicrobium aquiferis</name>
    <dbReference type="NCBI Taxonomy" id="1801832"/>
    <lineage>
        <taxon>Bacteria</taxon>
        <taxon>Pseudomonadati</taxon>
        <taxon>Candidatus Omnitrophota</taxon>
        <taxon>Candidatus Danuiimicrobium</taxon>
    </lineage>
</organism>
<name>A0A1G1KQE2_9BACT</name>
<dbReference type="Gene3D" id="1.10.260.40">
    <property type="entry name" value="lambda repressor-like DNA-binding domains"/>
    <property type="match status" value="1"/>
</dbReference>
<accession>A0A1G1KQE2</accession>
<reference evidence="2 3" key="1">
    <citation type="journal article" date="2016" name="Nat. Commun.">
        <title>Thousands of microbial genomes shed light on interconnected biogeochemical processes in an aquifer system.</title>
        <authorList>
            <person name="Anantharaman K."/>
            <person name="Brown C.T."/>
            <person name="Hug L.A."/>
            <person name="Sharon I."/>
            <person name="Castelle C.J."/>
            <person name="Probst A.J."/>
            <person name="Thomas B.C."/>
            <person name="Singh A."/>
            <person name="Wilkins M.J."/>
            <person name="Karaoz U."/>
            <person name="Brodie E.L."/>
            <person name="Williams K.H."/>
            <person name="Hubbard S.S."/>
            <person name="Banfield J.F."/>
        </authorList>
    </citation>
    <scope>NUCLEOTIDE SEQUENCE [LARGE SCALE GENOMIC DNA]</scope>
</reference>
<dbReference type="InterPro" id="IPR010982">
    <property type="entry name" value="Lambda_DNA-bd_dom_sf"/>
</dbReference>
<proteinExistence type="predicted"/>
<dbReference type="AlphaFoldDB" id="A0A1G1KQE2"/>
<dbReference type="EMBL" id="MHFR01000068">
    <property type="protein sequence ID" value="OGW95141.1"/>
    <property type="molecule type" value="Genomic_DNA"/>
</dbReference>